<sequence length="837" mass="93731">MMGPGMRIFWVALWAAVSVRGQRDKRGCYDAAQLSCQNKFPTASLTVNVSDVCEYLALEVFPTQAVMIDASQHPEYLNGIEAESELCDQIQQAYSYCFFCHETAQDFIDECFNNAVWTQCGEKPTLKEVLVDNTDPIYALYKTEEDILADCEKLTESYQNRIWIEWGVSTPSTQDLCMRQSAIKHLCPGYCEGGCFDGPNGTPPSCDPYEGPRIEGIDELEACRNIDYNILFWIALTDGPEAVLDISRHAGYLKNIPGNTTVCQVYQQSYPSCYWCDKELCFDEASPATCDTPTDPIDPNIDVDQICNTIYTALYNLDPGSPDFFNVSLHTDLLLFGKNTPLCDQAKQVYHQCHWCHQTEYEQDFCEPGTWCTSTATLPENFALPPEYQIYNLSSPENEESNCSAIFDHWKSTYVQPVTLGGCYGDIWLHRHQCLEEFCQIAPKTIDKNYLGATTDGQKKALVWVSRVAALMSFAGASYILFDILSLSKKRQNVYYQLLITVAIFDIVTAVAWCFSTAPIDKDLADHVYGAMGNQATCKAQAFFVQLGFTSVFCNVSLAIYYVLTIARGWKEFQLKAIRWYLQGFPLVSGIGLACGAITNYHWIEYGCHILPLEEGDTEWPILVFAVIPLGLSIISITMSMWFVYRAVQVQATKAKKWRLGGDSGGKNSLEREVFWQCLLYVLAFYITWPIMFSVYLASVDIEGPLGLTLLIAFLAPLQGFWNSLVYLRPKIKLWLAASNKKSRKPSTPPISSTAFNKKPRSMLSTTASSKHSMNGTESTAPTMSTAQSTPDFQYDHDMDPSALLPQRNEQVEQPLAASGAAKSAETDEAPEAVESK</sequence>
<comment type="subcellular location">
    <subcellularLocation>
        <location evidence="1">Membrane</location>
        <topology evidence="1">Multi-pass membrane protein</topology>
    </subcellularLocation>
</comment>
<evidence type="ECO:0000256" key="6">
    <source>
        <dbReference type="SAM" id="Phobius"/>
    </source>
</evidence>
<evidence type="ECO:0000256" key="3">
    <source>
        <dbReference type="ARBA" id="ARBA00022989"/>
    </source>
</evidence>
<dbReference type="EMBL" id="HBIM01009623">
    <property type="protein sequence ID" value="CAE0410660.1"/>
    <property type="molecule type" value="Transcribed_RNA"/>
</dbReference>
<evidence type="ECO:0000256" key="7">
    <source>
        <dbReference type="SAM" id="SignalP"/>
    </source>
</evidence>
<protein>
    <recommendedName>
        <fullName evidence="9">G-protein coupled receptors family 2 profile 2 domain-containing protein</fullName>
    </recommendedName>
</protein>
<keyword evidence="7" id="KW-0732">Signal</keyword>
<dbReference type="PANTHER" id="PTHR23112">
    <property type="entry name" value="G PROTEIN-COUPLED RECEPTOR 157-RELATED"/>
    <property type="match status" value="1"/>
</dbReference>
<dbReference type="AlphaFoldDB" id="A0A7S3P6F5"/>
<feature type="transmembrane region" description="Helical" evidence="6">
    <location>
        <begin position="494"/>
        <end position="520"/>
    </location>
</feature>
<gene>
    <name evidence="8" type="ORF">ACOF00016_LOCUS8111</name>
</gene>
<dbReference type="GO" id="GO:0004930">
    <property type="term" value="F:G protein-coupled receptor activity"/>
    <property type="evidence" value="ECO:0007669"/>
    <property type="project" value="TreeGrafter"/>
</dbReference>
<feature type="signal peptide" evidence="7">
    <location>
        <begin position="1"/>
        <end position="21"/>
    </location>
</feature>
<reference evidence="8" key="1">
    <citation type="submission" date="2021-01" db="EMBL/GenBank/DDBJ databases">
        <authorList>
            <person name="Corre E."/>
            <person name="Pelletier E."/>
            <person name="Niang G."/>
            <person name="Scheremetjew M."/>
            <person name="Finn R."/>
            <person name="Kale V."/>
            <person name="Holt S."/>
            <person name="Cochrane G."/>
            <person name="Meng A."/>
            <person name="Brown T."/>
            <person name="Cohen L."/>
        </authorList>
    </citation>
    <scope>NUCLEOTIDE SEQUENCE</scope>
    <source>
        <strain evidence="8">CCMP127</strain>
    </source>
</reference>
<dbReference type="SUPFAM" id="SSF81321">
    <property type="entry name" value="Family A G protein-coupled receptor-like"/>
    <property type="match status" value="1"/>
</dbReference>
<keyword evidence="4 6" id="KW-0472">Membrane</keyword>
<name>A0A7S3P6F5_9STRA</name>
<accession>A0A7S3P6F5</accession>
<evidence type="ECO:0000256" key="2">
    <source>
        <dbReference type="ARBA" id="ARBA00022692"/>
    </source>
</evidence>
<feature type="compositionally biased region" description="Acidic residues" evidence="5">
    <location>
        <begin position="827"/>
        <end position="837"/>
    </location>
</feature>
<feature type="transmembrane region" description="Helical" evidence="6">
    <location>
        <begin position="708"/>
        <end position="728"/>
    </location>
</feature>
<evidence type="ECO:0000256" key="1">
    <source>
        <dbReference type="ARBA" id="ARBA00004141"/>
    </source>
</evidence>
<proteinExistence type="predicted"/>
<keyword evidence="2 6" id="KW-0812">Transmembrane</keyword>
<feature type="transmembrane region" description="Helical" evidence="6">
    <location>
        <begin position="540"/>
        <end position="564"/>
    </location>
</feature>
<keyword evidence="3 6" id="KW-1133">Transmembrane helix</keyword>
<feature type="compositionally biased region" description="Polar residues" evidence="5">
    <location>
        <begin position="763"/>
        <end position="792"/>
    </location>
</feature>
<feature type="region of interest" description="Disordered" evidence="5">
    <location>
        <begin position="742"/>
        <end position="837"/>
    </location>
</feature>
<evidence type="ECO:0000256" key="5">
    <source>
        <dbReference type="SAM" id="MobiDB-lite"/>
    </source>
</evidence>
<dbReference type="PANTHER" id="PTHR23112:SF0">
    <property type="entry name" value="TRANSMEMBRANE PROTEIN 116"/>
    <property type="match status" value="1"/>
</dbReference>
<dbReference type="GO" id="GO:0005886">
    <property type="term" value="C:plasma membrane"/>
    <property type="evidence" value="ECO:0007669"/>
    <property type="project" value="TreeGrafter"/>
</dbReference>
<organism evidence="8">
    <name type="scientific">Amphora coffeiformis</name>
    <dbReference type="NCBI Taxonomy" id="265554"/>
    <lineage>
        <taxon>Eukaryota</taxon>
        <taxon>Sar</taxon>
        <taxon>Stramenopiles</taxon>
        <taxon>Ochrophyta</taxon>
        <taxon>Bacillariophyta</taxon>
        <taxon>Bacillariophyceae</taxon>
        <taxon>Bacillariophycidae</taxon>
        <taxon>Thalassiophysales</taxon>
        <taxon>Catenulaceae</taxon>
        <taxon>Amphora</taxon>
    </lineage>
</organism>
<evidence type="ECO:0000313" key="8">
    <source>
        <dbReference type="EMBL" id="CAE0410660.1"/>
    </source>
</evidence>
<feature type="transmembrane region" description="Helical" evidence="6">
    <location>
        <begin position="585"/>
        <end position="603"/>
    </location>
</feature>
<evidence type="ECO:0000256" key="4">
    <source>
        <dbReference type="ARBA" id="ARBA00023136"/>
    </source>
</evidence>
<feature type="transmembrane region" description="Helical" evidence="6">
    <location>
        <begin position="674"/>
        <end position="696"/>
    </location>
</feature>
<evidence type="ECO:0008006" key="9">
    <source>
        <dbReference type="Google" id="ProtNLM"/>
    </source>
</evidence>
<feature type="chain" id="PRO_5031331319" description="G-protein coupled receptors family 2 profile 2 domain-containing protein" evidence="7">
    <location>
        <begin position="22"/>
        <end position="837"/>
    </location>
</feature>
<feature type="transmembrane region" description="Helical" evidence="6">
    <location>
        <begin position="461"/>
        <end position="482"/>
    </location>
</feature>
<feature type="transmembrane region" description="Helical" evidence="6">
    <location>
        <begin position="623"/>
        <end position="645"/>
    </location>
</feature>
<dbReference type="Gene3D" id="1.20.1070.10">
    <property type="entry name" value="Rhodopsin 7-helix transmembrane proteins"/>
    <property type="match status" value="1"/>
</dbReference>
<dbReference type="GO" id="GO:0007189">
    <property type="term" value="P:adenylate cyclase-activating G protein-coupled receptor signaling pathway"/>
    <property type="evidence" value="ECO:0007669"/>
    <property type="project" value="TreeGrafter"/>
</dbReference>